<dbReference type="Proteomes" id="UP000054538">
    <property type="component" value="Unassembled WGS sequence"/>
</dbReference>
<name>A0A0D0DKK7_9AGAM</name>
<accession>A0A0D0DKK7</accession>
<gene>
    <name evidence="1" type="ORF">PAXRUDRAFT_604996</name>
</gene>
<keyword evidence="2" id="KW-1185">Reference proteome</keyword>
<dbReference type="HOGENOM" id="CLU_2210833_0_0_1"/>
<evidence type="ECO:0000313" key="2">
    <source>
        <dbReference type="Proteomes" id="UP000054538"/>
    </source>
</evidence>
<organism evidence="1 2">
    <name type="scientific">Paxillus rubicundulus Ve08.2h10</name>
    <dbReference type="NCBI Taxonomy" id="930991"/>
    <lineage>
        <taxon>Eukaryota</taxon>
        <taxon>Fungi</taxon>
        <taxon>Dikarya</taxon>
        <taxon>Basidiomycota</taxon>
        <taxon>Agaricomycotina</taxon>
        <taxon>Agaricomycetes</taxon>
        <taxon>Agaricomycetidae</taxon>
        <taxon>Boletales</taxon>
        <taxon>Paxilineae</taxon>
        <taxon>Paxillaceae</taxon>
        <taxon>Paxillus</taxon>
    </lineage>
</organism>
<dbReference type="AlphaFoldDB" id="A0A0D0DKK7"/>
<dbReference type="InParanoid" id="A0A0D0DKK7"/>
<protein>
    <submittedName>
        <fullName evidence="1">Uncharacterized protein</fullName>
    </submittedName>
</protein>
<dbReference type="EMBL" id="KN824873">
    <property type="protein sequence ID" value="KIK99007.1"/>
    <property type="molecule type" value="Genomic_DNA"/>
</dbReference>
<evidence type="ECO:0000313" key="1">
    <source>
        <dbReference type="EMBL" id="KIK99007.1"/>
    </source>
</evidence>
<sequence length="107" mass="11744">MSRLPPRIDALSAPGVFGTPGFARSRTGSAIETITPQLCMDEEHSQWWSVKGCPALRIGHLSGQVNWTQHSHSMPSNRSGRARLNSLGLRDAALYQCHRISITLYSG</sequence>
<reference evidence="1 2" key="1">
    <citation type="submission" date="2014-04" db="EMBL/GenBank/DDBJ databases">
        <authorList>
            <consortium name="DOE Joint Genome Institute"/>
            <person name="Kuo A."/>
            <person name="Kohler A."/>
            <person name="Jargeat P."/>
            <person name="Nagy L.G."/>
            <person name="Floudas D."/>
            <person name="Copeland A."/>
            <person name="Barry K.W."/>
            <person name="Cichocki N."/>
            <person name="Veneault-Fourrey C."/>
            <person name="LaButti K."/>
            <person name="Lindquist E.A."/>
            <person name="Lipzen A."/>
            <person name="Lundell T."/>
            <person name="Morin E."/>
            <person name="Murat C."/>
            <person name="Sun H."/>
            <person name="Tunlid A."/>
            <person name="Henrissat B."/>
            <person name="Grigoriev I.V."/>
            <person name="Hibbett D.S."/>
            <person name="Martin F."/>
            <person name="Nordberg H.P."/>
            <person name="Cantor M.N."/>
            <person name="Hua S.X."/>
        </authorList>
    </citation>
    <scope>NUCLEOTIDE SEQUENCE [LARGE SCALE GENOMIC DNA]</scope>
    <source>
        <strain evidence="1 2">Ve08.2h10</strain>
    </source>
</reference>
<reference evidence="2" key="2">
    <citation type="submission" date="2015-01" db="EMBL/GenBank/DDBJ databases">
        <title>Evolutionary Origins and Diversification of the Mycorrhizal Mutualists.</title>
        <authorList>
            <consortium name="DOE Joint Genome Institute"/>
            <consortium name="Mycorrhizal Genomics Consortium"/>
            <person name="Kohler A."/>
            <person name="Kuo A."/>
            <person name="Nagy L.G."/>
            <person name="Floudas D."/>
            <person name="Copeland A."/>
            <person name="Barry K.W."/>
            <person name="Cichocki N."/>
            <person name="Veneault-Fourrey C."/>
            <person name="LaButti K."/>
            <person name="Lindquist E.A."/>
            <person name="Lipzen A."/>
            <person name="Lundell T."/>
            <person name="Morin E."/>
            <person name="Murat C."/>
            <person name="Riley R."/>
            <person name="Ohm R."/>
            <person name="Sun H."/>
            <person name="Tunlid A."/>
            <person name="Henrissat B."/>
            <person name="Grigoriev I.V."/>
            <person name="Hibbett D.S."/>
            <person name="Martin F."/>
        </authorList>
    </citation>
    <scope>NUCLEOTIDE SEQUENCE [LARGE SCALE GENOMIC DNA]</scope>
    <source>
        <strain evidence="2">Ve08.2h10</strain>
    </source>
</reference>
<proteinExistence type="predicted"/>